<dbReference type="GO" id="GO:0008973">
    <property type="term" value="F:phosphopentomutase activity"/>
    <property type="evidence" value="ECO:0007669"/>
    <property type="project" value="UniProtKB-EC"/>
</dbReference>
<dbReference type="PANTHER" id="PTHR21110">
    <property type="entry name" value="PHOSPHOPENTOMUTASE"/>
    <property type="match status" value="1"/>
</dbReference>
<dbReference type="GO" id="GO:0000287">
    <property type="term" value="F:magnesium ion binding"/>
    <property type="evidence" value="ECO:0007669"/>
    <property type="project" value="InterPro"/>
</dbReference>
<dbReference type="EMBL" id="WKKY01000658">
    <property type="protein sequence ID" value="MSE21871.1"/>
    <property type="molecule type" value="Genomic_DNA"/>
</dbReference>
<dbReference type="GO" id="GO:0005829">
    <property type="term" value="C:cytosol"/>
    <property type="evidence" value="ECO:0007669"/>
    <property type="project" value="TreeGrafter"/>
</dbReference>
<evidence type="ECO:0000313" key="2">
    <source>
        <dbReference type="Proteomes" id="UP000491237"/>
    </source>
</evidence>
<sequence>MKTAKYKRIFGIVMDSVGTGEAPDAAKFDDVGSDTLGHVGEAYQGKLAIPNLQKLGISNLRQTPIQGVD</sequence>
<dbReference type="InterPro" id="IPR017850">
    <property type="entry name" value="Alkaline_phosphatase_core_sf"/>
</dbReference>
<protein>
    <submittedName>
        <fullName evidence="1">Phosphopentomutase</fullName>
        <ecNumber evidence="1">5.4.2.7</ecNumber>
    </submittedName>
</protein>
<dbReference type="GO" id="GO:0009117">
    <property type="term" value="P:nucleotide metabolic process"/>
    <property type="evidence" value="ECO:0007669"/>
    <property type="project" value="InterPro"/>
</dbReference>
<dbReference type="AlphaFoldDB" id="A0A844ECG9"/>
<feature type="non-terminal residue" evidence="1">
    <location>
        <position position="69"/>
    </location>
</feature>
<accession>A0A844ECG9</accession>
<dbReference type="GO" id="GO:0043094">
    <property type="term" value="P:metabolic compound salvage"/>
    <property type="evidence" value="ECO:0007669"/>
    <property type="project" value="InterPro"/>
</dbReference>
<dbReference type="Gene3D" id="3.40.720.10">
    <property type="entry name" value="Alkaline Phosphatase, subunit A"/>
    <property type="match status" value="1"/>
</dbReference>
<name>A0A844ECG9_9LACO</name>
<dbReference type="InterPro" id="IPR010045">
    <property type="entry name" value="DeoB"/>
</dbReference>
<dbReference type="Proteomes" id="UP000491237">
    <property type="component" value="Unassembled WGS sequence"/>
</dbReference>
<proteinExistence type="predicted"/>
<reference evidence="1 2" key="1">
    <citation type="submission" date="2019-11" db="EMBL/GenBank/DDBJ databases">
        <title>Draft Genome Sequence of Plant Growth-Promoting Rhizosphere-Associated Bacteria.</title>
        <authorList>
            <person name="Vasilyev I.Y."/>
            <person name="Radchenko V."/>
            <person name="Ilnitskaya E.V."/>
        </authorList>
    </citation>
    <scope>NUCLEOTIDE SEQUENCE [LARGE SCALE GENOMIC DNA]</scope>
    <source>
        <strain evidence="1 2">VRA_07sq_f</strain>
    </source>
</reference>
<organism evidence="1 2">
    <name type="scientific">Lentilactobacillus parabuchneri</name>
    <dbReference type="NCBI Taxonomy" id="152331"/>
    <lineage>
        <taxon>Bacteria</taxon>
        <taxon>Bacillati</taxon>
        <taxon>Bacillota</taxon>
        <taxon>Bacilli</taxon>
        <taxon>Lactobacillales</taxon>
        <taxon>Lactobacillaceae</taxon>
        <taxon>Lentilactobacillus</taxon>
    </lineage>
</organism>
<keyword evidence="1" id="KW-0413">Isomerase</keyword>
<comment type="caution">
    <text evidence="1">The sequence shown here is derived from an EMBL/GenBank/DDBJ whole genome shotgun (WGS) entry which is preliminary data.</text>
</comment>
<dbReference type="SUPFAM" id="SSF53649">
    <property type="entry name" value="Alkaline phosphatase-like"/>
    <property type="match status" value="1"/>
</dbReference>
<dbReference type="EC" id="5.4.2.7" evidence="1"/>
<dbReference type="PANTHER" id="PTHR21110:SF0">
    <property type="entry name" value="PHOSPHOPENTOMUTASE"/>
    <property type="match status" value="1"/>
</dbReference>
<gene>
    <name evidence="1" type="ORF">GKC44_11635</name>
</gene>
<evidence type="ECO:0000313" key="1">
    <source>
        <dbReference type="EMBL" id="MSE21871.1"/>
    </source>
</evidence>